<dbReference type="RefSeq" id="WP_208236568.1">
    <property type="nucleotide sequence ID" value="NZ_BAAAQU010000001.1"/>
</dbReference>
<sequence>MSEVPQSAETRGDQGSAATERERRPSNRRAGVAQLIIAGVTVVLLAIMGTVAWVTWPSAADGAAADLPDDGLGQWRPLADIESESLQLEWSKTLNEALAAGDREQFLSVATGQGAEALARWWDGTEQLGRTISFAQSFDDIDTMDEGEDPAFLMLGGQLSFASHPVRGSGSEDAGLQLTQNFTYKLTLEGTGDDAVISGLEPNGSPKPWDDGELYVVEREHVVLYGMHDERALVDANADLAESSAKLAFETLEQIGGEAPIDGFVVAITDDDARFQRWFGADLEMDVAGFAGATERPRNSAFGDLPPEVATGSQSSGSLVAMGPKSASQRESTFVHEFAHVLHEAAVPYELSMPSSSAPTEGFAVYFEHVAGLEESSFARPEVRSAIAAEGEGAITDERLQAEDAWIAYAASGSFYQYVADAGGSPWQLALDRDRGFSMALRAKLQNETLSETGWQEWAASQ</sequence>
<dbReference type="Proteomes" id="UP000668403">
    <property type="component" value="Unassembled WGS sequence"/>
</dbReference>
<name>A0A939QEU1_9MICO</name>
<feature type="region of interest" description="Disordered" evidence="1">
    <location>
        <begin position="296"/>
        <end position="322"/>
    </location>
</feature>
<dbReference type="AlphaFoldDB" id="A0A939QEU1"/>
<evidence type="ECO:0000313" key="3">
    <source>
        <dbReference type="EMBL" id="MBO2988868.1"/>
    </source>
</evidence>
<feature type="region of interest" description="Disordered" evidence="1">
    <location>
        <begin position="1"/>
        <end position="26"/>
    </location>
</feature>
<keyword evidence="2" id="KW-0472">Membrane</keyword>
<dbReference type="EMBL" id="JAGFBF010000001">
    <property type="protein sequence ID" value="MBO2988868.1"/>
    <property type="molecule type" value="Genomic_DNA"/>
</dbReference>
<evidence type="ECO:0000256" key="1">
    <source>
        <dbReference type="SAM" id="MobiDB-lite"/>
    </source>
</evidence>
<keyword evidence="2" id="KW-1133">Transmembrane helix</keyword>
<proteinExistence type="predicted"/>
<evidence type="ECO:0000256" key="2">
    <source>
        <dbReference type="SAM" id="Phobius"/>
    </source>
</evidence>
<evidence type="ECO:0000313" key="4">
    <source>
        <dbReference type="Proteomes" id="UP000668403"/>
    </source>
</evidence>
<gene>
    <name evidence="3" type="ORF">J4H85_02480</name>
</gene>
<reference evidence="3" key="1">
    <citation type="submission" date="2021-03" db="EMBL/GenBank/DDBJ databases">
        <title>Leucobacter chromiisoli sp. nov., isolated from chromium-containing soil of chemical plant.</title>
        <authorList>
            <person name="Xu Z."/>
        </authorList>
    </citation>
    <scope>NUCLEOTIDE SEQUENCE</scope>
    <source>
        <strain evidence="3">K 70/01</strain>
    </source>
</reference>
<keyword evidence="2" id="KW-0812">Transmembrane</keyword>
<protein>
    <submittedName>
        <fullName evidence="3">Uncharacterized protein</fullName>
    </submittedName>
</protein>
<feature type="transmembrane region" description="Helical" evidence="2">
    <location>
        <begin position="31"/>
        <end position="56"/>
    </location>
</feature>
<accession>A0A939QEU1</accession>
<comment type="caution">
    <text evidence="3">The sequence shown here is derived from an EMBL/GenBank/DDBJ whole genome shotgun (WGS) entry which is preliminary data.</text>
</comment>
<organism evidence="3 4">
    <name type="scientific">Leucobacter tardus</name>
    <dbReference type="NCBI Taxonomy" id="501483"/>
    <lineage>
        <taxon>Bacteria</taxon>
        <taxon>Bacillati</taxon>
        <taxon>Actinomycetota</taxon>
        <taxon>Actinomycetes</taxon>
        <taxon>Micrococcales</taxon>
        <taxon>Microbacteriaceae</taxon>
        <taxon>Leucobacter</taxon>
    </lineage>
</organism>
<keyword evidence="4" id="KW-1185">Reference proteome</keyword>